<name>A0A162EVY6_9BACI</name>
<keyword evidence="6 7" id="KW-0472">Membrane</keyword>
<feature type="domain" description="ABC transmembrane type-1" evidence="8">
    <location>
        <begin position="75"/>
        <end position="270"/>
    </location>
</feature>
<dbReference type="AlphaFoldDB" id="A0A162EVY6"/>
<dbReference type="CDD" id="cd06261">
    <property type="entry name" value="TM_PBP2"/>
    <property type="match status" value="1"/>
</dbReference>
<evidence type="ECO:0000256" key="5">
    <source>
        <dbReference type="ARBA" id="ARBA00022989"/>
    </source>
</evidence>
<evidence type="ECO:0000259" key="8">
    <source>
        <dbReference type="PROSITE" id="PS50928"/>
    </source>
</evidence>
<feature type="transmembrane region" description="Helical" evidence="7">
    <location>
        <begin position="12"/>
        <end position="35"/>
    </location>
</feature>
<keyword evidence="5 7" id="KW-1133">Transmembrane helix</keyword>
<evidence type="ECO:0000256" key="3">
    <source>
        <dbReference type="ARBA" id="ARBA00022475"/>
    </source>
</evidence>
<comment type="similarity">
    <text evidence="7">Belongs to the binding-protein-dependent transport system permease family.</text>
</comment>
<accession>A0A162EVY6</accession>
<dbReference type="InterPro" id="IPR000515">
    <property type="entry name" value="MetI-like"/>
</dbReference>
<dbReference type="GO" id="GO:0055085">
    <property type="term" value="P:transmembrane transport"/>
    <property type="evidence" value="ECO:0007669"/>
    <property type="project" value="InterPro"/>
</dbReference>
<protein>
    <submittedName>
        <fullName evidence="9">ABC transporter permease</fullName>
    </submittedName>
</protein>
<keyword evidence="10" id="KW-1185">Reference proteome</keyword>
<dbReference type="RefSeq" id="WP_061947677.1">
    <property type="nucleotide sequence ID" value="NZ_LTAO01000004.1"/>
</dbReference>
<evidence type="ECO:0000313" key="10">
    <source>
        <dbReference type="Proteomes" id="UP000075806"/>
    </source>
</evidence>
<dbReference type="PANTHER" id="PTHR43744:SF9">
    <property type="entry name" value="POLYGALACTURONAN_RHAMNOGALACTURONAN TRANSPORT SYSTEM PERMEASE PROTEIN YTCP"/>
    <property type="match status" value="1"/>
</dbReference>
<evidence type="ECO:0000256" key="6">
    <source>
        <dbReference type="ARBA" id="ARBA00023136"/>
    </source>
</evidence>
<dbReference type="PROSITE" id="PS50928">
    <property type="entry name" value="ABC_TM1"/>
    <property type="match status" value="1"/>
</dbReference>
<dbReference type="Proteomes" id="UP000075806">
    <property type="component" value="Unassembled WGS sequence"/>
</dbReference>
<comment type="caution">
    <text evidence="9">The sequence shown here is derived from an EMBL/GenBank/DDBJ whole genome shotgun (WGS) entry which is preliminary data.</text>
</comment>
<feature type="transmembrane region" description="Helical" evidence="7">
    <location>
        <begin position="78"/>
        <end position="101"/>
    </location>
</feature>
<evidence type="ECO:0000256" key="1">
    <source>
        <dbReference type="ARBA" id="ARBA00004651"/>
    </source>
</evidence>
<keyword evidence="3" id="KW-1003">Cell membrane</keyword>
<evidence type="ECO:0000256" key="2">
    <source>
        <dbReference type="ARBA" id="ARBA00022448"/>
    </source>
</evidence>
<dbReference type="PANTHER" id="PTHR43744">
    <property type="entry name" value="ABC TRANSPORTER PERMEASE PROTEIN MG189-RELATED-RELATED"/>
    <property type="match status" value="1"/>
</dbReference>
<reference evidence="9" key="1">
    <citation type="submission" date="2016-02" db="EMBL/GenBank/DDBJ databases">
        <title>Genome sequence of Bacillus trypoxylicola KCTC 13244(T).</title>
        <authorList>
            <person name="Jeong H."/>
            <person name="Park S.-H."/>
            <person name="Choi S.-K."/>
        </authorList>
    </citation>
    <scope>NUCLEOTIDE SEQUENCE [LARGE SCALE GENOMIC DNA]</scope>
    <source>
        <strain evidence="9">KCTC 13244</strain>
    </source>
</reference>
<evidence type="ECO:0000256" key="4">
    <source>
        <dbReference type="ARBA" id="ARBA00022692"/>
    </source>
</evidence>
<proteinExistence type="inferred from homology"/>
<dbReference type="EMBL" id="LTAO01000004">
    <property type="protein sequence ID" value="KYG33865.1"/>
    <property type="molecule type" value="Genomic_DNA"/>
</dbReference>
<feature type="transmembrane region" description="Helical" evidence="7">
    <location>
        <begin position="247"/>
        <end position="272"/>
    </location>
</feature>
<dbReference type="GO" id="GO:0005886">
    <property type="term" value="C:plasma membrane"/>
    <property type="evidence" value="ECO:0007669"/>
    <property type="project" value="UniProtKB-SubCell"/>
</dbReference>
<dbReference type="STRING" id="519424.AZF04_15225"/>
<gene>
    <name evidence="9" type="ORF">AZF04_15225</name>
</gene>
<feature type="transmembrane region" description="Helical" evidence="7">
    <location>
        <begin position="113"/>
        <end position="136"/>
    </location>
</feature>
<dbReference type="Pfam" id="PF00528">
    <property type="entry name" value="BPD_transp_1"/>
    <property type="match status" value="1"/>
</dbReference>
<keyword evidence="4 7" id="KW-0812">Transmembrane</keyword>
<evidence type="ECO:0000313" key="9">
    <source>
        <dbReference type="EMBL" id="KYG33865.1"/>
    </source>
</evidence>
<evidence type="ECO:0000256" key="7">
    <source>
        <dbReference type="RuleBase" id="RU363032"/>
    </source>
</evidence>
<organism evidence="9 10">
    <name type="scientific">Alkalihalobacillus trypoxylicola</name>
    <dbReference type="NCBI Taxonomy" id="519424"/>
    <lineage>
        <taxon>Bacteria</taxon>
        <taxon>Bacillati</taxon>
        <taxon>Bacillota</taxon>
        <taxon>Bacilli</taxon>
        <taxon>Bacillales</taxon>
        <taxon>Bacillaceae</taxon>
        <taxon>Alkalihalobacillus</taxon>
    </lineage>
</organism>
<feature type="transmembrane region" description="Helical" evidence="7">
    <location>
        <begin position="183"/>
        <end position="206"/>
    </location>
</feature>
<keyword evidence="2 7" id="KW-0813">Transport</keyword>
<comment type="subcellular location">
    <subcellularLocation>
        <location evidence="1 7">Cell membrane</location>
        <topology evidence="1 7">Multi-pass membrane protein</topology>
    </subcellularLocation>
</comment>
<dbReference type="SUPFAM" id="SSF161098">
    <property type="entry name" value="MetI-like"/>
    <property type="match status" value="1"/>
</dbReference>
<feature type="transmembrane region" description="Helical" evidence="7">
    <location>
        <begin position="142"/>
        <end position="162"/>
    </location>
</feature>
<dbReference type="Gene3D" id="1.10.3720.10">
    <property type="entry name" value="MetI-like"/>
    <property type="match status" value="1"/>
</dbReference>
<sequence length="287" mass="32751">MRKLKITEDRLFDIAVYTIISIITLSVILPILYVYTSSFAARSEFITRSFFLIPRNVTFDAYRYLLSSSEFIVAFKNAVVITGIGTFINMFMTTLMAYALSKNWLPGRKQINFLILFTMIFTGGMIPLFLIVSNLGLIDSYWALWLTSAISPFYLIVMRSLFTNIPRELEEAAKIDGCGEWRLLLTVALPLAKPAIATFTIFYMVAHWNSYFDAILYLQDPNKMPLQVLLRRLLILDEDLITSDNDILFSPAVGMAAIVITITPLIILFPFFQKYFNKGFLLGSVKD</sequence>
<dbReference type="OrthoDB" id="9810086at2"/>
<dbReference type="InterPro" id="IPR035906">
    <property type="entry name" value="MetI-like_sf"/>
</dbReference>